<comment type="caution">
    <text evidence="1">The sequence shown here is derived from an EMBL/GenBank/DDBJ whole genome shotgun (WGS) entry which is preliminary data.</text>
</comment>
<evidence type="ECO:0000313" key="1">
    <source>
        <dbReference type="EMBL" id="SPC38715.1"/>
    </source>
</evidence>
<name>A0A2N9DVZ9_9LACO</name>
<proteinExistence type="predicted"/>
<dbReference type="EMBL" id="OGVC01000019">
    <property type="protein sequence ID" value="SPC38715.1"/>
    <property type="molecule type" value="Genomic_DNA"/>
</dbReference>
<gene>
    <name evidence="1" type="ORF">LFUMFP_260003</name>
</gene>
<protein>
    <submittedName>
        <fullName evidence="1">Uncharacterized protein</fullName>
    </submittedName>
</protein>
<dbReference type="Proteomes" id="UP000238739">
    <property type="component" value="Unassembled WGS sequence"/>
</dbReference>
<keyword evidence="2" id="KW-1185">Reference proteome</keyword>
<accession>A0A2N9DVZ9</accession>
<sequence>MNSNLKSQINYTYIIKDVDSLSAFNHWSILFLKLVNLNFILTT</sequence>
<dbReference type="AlphaFoldDB" id="A0A2N9DVZ9"/>
<organism evidence="1 2">
    <name type="scientific">Latilactobacillus fuchuensis</name>
    <dbReference type="NCBI Taxonomy" id="164393"/>
    <lineage>
        <taxon>Bacteria</taxon>
        <taxon>Bacillati</taxon>
        <taxon>Bacillota</taxon>
        <taxon>Bacilli</taxon>
        <taxon>Lactobacillales</taxon>
        <taxon>Lactobacillaceae</taxon>
        <taxon>Latilactobacillus</taxon>
    </lineage>
</organism>
<reference evidence="1" key="1">
    <citation type="submission" date="2018-01" db="EMBL/GenBank/DDBJ databases">
        <authorList>
            <person name="Chaillou S."/>
        </authorList>
    </citation>
    <scope>NUCLEOTIDE SEQUENCE [LARGE SCALE GENOMIC DNA]</scope>
    <source>
        <strain evidence="1">MFPC41A2801</strain>
    </source>
</reference>
<evidence type="ECO:0000313" key="2">
    <source>
        <dbReference type="Proteomes" id="UP000238739"/>
    </source>
</evidence>